<sequence>MADVVDAATRSRMMSGIRGKNTRPEMLVRKFLHAHGFRFRLHRKDLPGVPDIVLPKYKTVVFVHGCFWHQHGNCRFAARPKSNADFWSAKLGANAARDARVKTELEQLGWHVVTVWECSLSQVELTRVASRILKRER</sequence>
<evidence type="ECO:0000256" key="1">
    <source>
        <dbReference type="ARBA" id="ARBA00022722"/>
    </source>
</evidence>
<accession>A0ABX6P6C1</accession>
<dbReference type="CDD" id="cd00221">
    <property type="entry name" value="Vsr"/>
    <property type="match status" value="1"/>
</dbReference>
<organism evidence="7 8">
    <name type="scientific">Ramlibacter terrae</name>
    <dbReference type="NCBI Taxonomy" id="2732511"/>
    <lineage>
        <taxon>Bacteria</taxon>
        <taxon>Pseudomonadati</taxon>
        <taxon>Pseudomonadota</taxon>
        <taxon>Betaproteobacteria</taxon>
        <taxon>Burkholderiales</taxon>
        <taxon>Comamonadaceae</taxon>
        <taxon>Ramlibacter</taxon>
    </lineage>
</organism>
<gene>
    <name evidence="7" type="primary">vsr</name>
    <name evidence="7" type="ORF">HK414_00030</name>
</gene>
<name>A0ABX6P6C1_9BURK</name>
<protein>
    <recommendedName>
        <fullName evidence="6">Very short patch repair endonuclease</fullName>
        <ecNumber evidence="6">3.1.-.-</ecNumber>
    </recommendedName>
</protein>
<reference evidence="7 8" key="2">
    <citation type="submission" date="2020-05" db="EMBL/GenBank/DDBJ databases">
        <authorList>
            <person name="Khan S.A."/>
            <person name="Jeon C.O."/>
            <person name="Chun B.H."/>
        </authorList>
    </citation>
    <scope>NUCLEOTIDE SEQUENCE [LARGE SCALE GENOMIC DNA]</scope>
    <source>
        <strain evidence="7 8">H242</strain>
    </source>
</reference>
<keyword evidence="8" id="KW-1185">Reference proteome</keyword>
<keyword evidence="2 6" id="KW-0255">Endonuclease</keyword>
<dbReference type="PIRSF" id="PIRSF018267">
    <property type="entry name" value="VSR_endonuc"/>
    <property type="match status" value="1"/>
</dbReference>
<keyword evidence="4 6" id="KW-0378">Hydrolase</keyword>
<evidence type="ECO:0000256" key="3">
    <source>
        <dbReference type="ARBA" id="ARBA00022763"/>
    </source>
</evidence>
<dbReference type="InterPro" id="IPR011335">
    <property type="entry name" value="Restrct_endonuc-II-like"/>
</dbReference>
<dbReference type="EC" id="3.1.-.-" evidence="6"/>
<evidence type="ECO:0000313" key="8">
    <source>
        <dbReference type="Proteomes" id="UP000500826"/>
    </source>
</evidence>
<dbReference type="EMBL" id="CP053418">
    <property type="protein sequence ID" value="QJW85691.1"/>
    <property type="molecule type" value="Genomic_DNA"/>
</dbReference>
<keyword evidence="5 6" id="KW-0234">DNA repair</keyword>
<dbReference type="GO" id="GO:0004519">
    <property type="term" value="F:endonuclease activity"/>
    <property type="evidence" value="ECO:0007669"/>
    <property type="project" value="UniProtKB-KW"/>
</dbReference>
<dbReference type="Gene3D" id="3.40.960.10">
    <property type="entry name" value="VSR Endonuclease"/>
    <property type="match status" value="1"/>
</dbReference>
<dbReference type="SUPFAM" id="SSF52980">
    <property type="entry name" value="Restriction endonuclease-like"/>
    <property type="match status" value="1"/>
</dbReference>
<reference evidence="7 8" key="1">
    <citation type="submission" date="2020-05" db="EMBL/GenBank/DDBJ databases">
        <title>Ramlibacter rhizophilus sp. nov., isolated from rhizosphere soil of national flower Mugunghwa from South Korea.</title>
        <authorList>
            <person name="Zheng-Fei Y."/>
            <person name="Huan T."/>
        </authorList>
    </citation>
    <scope>NUCLEOTIDE SEQUENCE [LARGE SCALE GENOMIC DNA]</scope>
    <source>
        <strain evidence="7 8">H242</strain>
    </source>
</reference>
<proteinExistence type="inferred from homology"/>
<keyword evidence="1 6" id="KW-0540">Nuclease</keyword>
<dbReference type="InterPro" id="IPR004603">
    <property type="entry name" value="DNA_mismatch_endonuc_vsr"/>
</dbReference>
<evidence type="ECO:0000313" key="7">
    <source>
        <dbReference type="EMBL" id="QJW85691.1"/>
    </source>
</evidence>
<comment type="function">
    <text evidence="6">May nick specific sequences that contain T:G mispairs resulting from m5C-deamination.</text>
</comment>
<evidence type="ECO:0000256" key="2">
    <source>
        <dbReference type="ARBA" id="ARBA00022759"/>
    </source>
</evidence>
<keyword evidence="3 6" id="KW-0227">DNA damage</keyword>
<dbReference type="NCBIfam" id="TIGR00632">
    <property type="entry name" value="vsr"/>
    <property type="match status" value="1"/>
</dbReference>
<evidence type="ECO:0000256" key="6">
    <source>
        <dbReference type="PIRNR" id="PIRNR018267"/>
    </source>
</evidence>
<dbReference type="Pfam" id="PF03852">
    <property type="entry name" value="Vsr"/>
    <property type="match status" value="1"/>
</dbReference>
<comment type="similarity">
    <text evidence="6">Belongs to the vsr family.</text>
</comment>
<dbReference type="Proteomes" id="UP000500826">
    <property type="component" value="Chromosome"/>
</dbReference>
<evidence type="ECO:0000256" key="4">
    <source>
        <dbReference type="ARBA" id="ARBA00022801"/>
    </source>
</evidence>
<evidence type="ECO:0000256" key="5">
    <source>
        <dbReference type="ARBA" id="ARBA00023204"/>
    </source>
</evidence>